<dbReference type="OrthoDB" id="3035335at2"/>
<name>W6N7K6_CLOTY</name>
<accession>W6N7K6</accession>
<gene>
    <name evidence="1" type="ORF">CTDIVETGP_2571</name>
</gene>
<dbReference type="GeneID" id="29420780"/>
<dbReference type="Proteomes" id="UP000019482">
    <property type="component" value="Unassembled WGS sequence"/>
</dbReference>
<dbReference type="AlphaFoldDB" id="W6N7K6"/>
<reference evidence="1 2" key="1">
    <citation type="journal article" date="2015" name="Genome Announc.">
        <title>Draft Genome Sequence of Clostridium tyrobutyricum Strain DIVETGP, Isolated from Cow's Milk for Grana Padano Production.</title>
        <authorList>
            <person name="Soggiu A."/>
            <person name="Piras C."/>
            <person name="Gaiarsa S."/>
            <person name="Sassera D."/>
            <person name="Roncada P."/>
            <person name="Bendixen E."/>
            <person name="Brasca M."/>
            <person name="Bonizzi L."/>
        </authorList>
    </citation>
    <scope>NUCLEOTIDE SEQUENCE [LARGE SCALE GENOMIC DNA]</scope>
    <source>
        <strain evidence="1 2">DIVETGP</strain>
    </source>
</reference>
<organism evidence="1 2">
    <name type="scientific">Clostridium tyrobutyricum DIVETGP</name>
    <dbReference type="NCBI Taxonomy" id="1408889"/>
    <lineage>
        <taxon>Bacteria</taxon>
        <taxon>Bacillati</taxon>
        <taxon>Bacillota</taxon>
        <taxon>Clostridia</taxon>
        <taxon>Eubacteriales</taxon>
        <taxon>Clostridiaceae</taxon>
        <taxon>Clostridium</taxon>
    </lineage>
</organism>
<keyword evidence="2" id="KW-1185">Reference proteome</keyword>
<sequence>MIYKFRKYKDIDFFVKNIPKTKRDEEYTIVYKCNGLDFSKSNPFTQKCFGCLFCIFDNDEVFKSFKEFWGDDFINKYSNESFQGNPIPMPNAKKALKNPIKNLEEFTGVDETSNIQPWTSGIVNHMCSSFNRVGMEIPVFNNDYDRNGRLDVCSMTSDKLIAIETKISLDDALKDERFIEQNYKYTTEIEKSIKNYNYITLFGGKETDLYPATSPYCTGKIGSKSKRFYDIVTTNNIKFISANALWCLCCRYLERGNKYSWDIFLSQLFSDLNCIGLLSAGKVVSNNEIISIESF</sequence>
<comment type="caution">
    <text evidence="1">The sequence shown here is derived from an EMBL/GenBank/DDBJ whole genome shotgun (WGS) entry which is preliminary data.</text>
</comment>
<proteinExistence type="predicted"/>
<dbReference type="RefSeq" id="WP_017894871.1">
    <property type="nucleotide sequence ID" value="NZ_CBXI010000043.1"/>
</dbReference>
<dbReference type="EMBL" id="CBXI010000043">
    <property type="protein sequence ID" value="CDL92501.1"/>
    <property type="molecule type" value="Genomic_DNA"/>
</dbReference>
<evidence type="ECO:0000313" key="2">
    <source>
        <dbReference type="Proteomes" id="UP000019482"/>
    </source>
</evidence>
<evidence type="ECO:0000313" key="1">
    <source>
        <dbReference type="EMBL" id="CDL92501.1"/>
    </source>
</evidence>
<protein>
    <submittedName>
        <fullName evidence="1">Uncharacterized protein</fullName>
    </submittedName>
</protein>